<gene>
    <name evidence="2" type="ORF">DFR67_11558</name>
</gene>
<accession>A0A318RGG0</accession>
<evidence type="ECO:0000313" key="3">
    <source>
        <dbReference type="Proteomes" id="UP000247591"/>
    </source>
</evidence>
<name>A0A318RGG0_WILLI</name>
<dbReference type="OrthoDB" id="1492580at2"/>
<dbReference type="Pfam" id="PF00730">
    <property type="entry name" value="HhH-GPD"/>
    <property type="match status" value="1"/>
</dbReference>
<dbReference type="SUPFAM" id="SSF48150">
    <property type="entry name" value="DNA-glycosylase"/>
    <property type="match status" value="1"/>
</dbReference>
<dbReference type="NCBIfam" id="TIGR03252">
    <property type="entry name" value="HhH-GPD-type base excision DNA repair protein"/>
    <property type="match status" value="1"/>
</dbReference>
<proteinExistence type="predicted"/>
<comment type="caution">
    <text evidence="2">The sequence shown here is derived from an EMBL/GenBank/DDBJ whole genome shotgun (WGS) entry which is preliminary data.</text>
</comment>
<dbReference type="GO" id="GO:0003824">
    <property type="term" value="F:catalytic activity"/>
    <property type="evidence" value="ECO:0007669"/>
    <property type="project" value="InterPro"/>
</dbReference>
<feature type="domain" description="HhH-GPD" evidence="1">
    <location>
        <begin position="26"/>
        <end position="160"/>
    </location>
</feature>
<dbReference type="InterPro" id="IPR003265">
    <property type="entry name" value="HhH-GPD_domain"/>
</dbReference>
<sequence>MTREICIAQDPAADELLSTDDFALVVGMTLDQQYPMEAAFKGPQKIADRMDGFDVHRIAESDPDEFVALCSVTPAIHRFPGSMAKRVHDLATVIVDTYGGEPSAIWTEGDPDGKTVLKRLKALPGWGDMKARIFLALLGKQLGVDPEGWREAAGHYGDDGSRRSVADVVDNATLQEVREFKKQQKAAAKAKAG</sequence>
<dbReference type="InterPro" id="IPR017658">
    <property type="entry name" value="HhH-GPD_base_excis"/>
</dbReference>
<reference evidence="2 3" key="1">
    <citation type="submission" date="2018-06" db="EMBL/GenBank/DDBJ databases">
        <title>Genomic Encyclopedia of Type Strains, Phase IV (KMG-IV): sequencing the most valuable type-strain genomes for metagenomic binning, comparative biology and taxonomic classification.</title>
        <authorList>
            <person name="Goeker M."/>
        </authorList>
    </citation>
    <scope>NUCLEOTIDE SEQUENCE [LARGE SCALE GENOMIC DNA]</scope>
    <source>
        <strain evidence="2 3">DSM 45521</strain>
    </source>
</reference>
<dbReference type="Proteomes" id="UP000247591">
    <property type="component" value="Unassembled WGS sequence"/>
</dbReference>
<dbReference type="RefSeq" id="WP_110471824.1">
    <property type="nucleotide sequence ID" value="NZ_QJSP01000015.1"/>
</dbReference>
<dbReference type="GO" id="GO:0006284">
    <property type="term" value="P:base-excision repair"/>
    <property type="evidence" value="ECO:0007669"/>
    <property type="project" value="InterPro"/>
</dbReference>
<organism evidence="2 3">
    <name type="scientific">Williamsia limnetica</name>
    <dbReference type="NCBI Taxonomy" id="882452"/>
    <lineage>
        <taxon>Bacteria</taxon>
        <taxon>Bacillati</taxon>
        <taxon>Actinomycetota</taxon>
        <taxon>Actinomycetes</taxon>
        <taxon>Mycobacteriales</taxon>
        <taxon>Nocardiaceae</taxon>
        <taxon>Williamsia</taxon>
    </lineage>
</organism>
<evidence type="ECO:0000313" key="2">
    <source>
        <dbReference type="EMBL" id="PYE13733.1"/>
    </source>
</evidence>
<keyword evidence="3" id="KW-1185">Reference proteome</keyword>
<protein>
    <submittedName>
        <fullName evidence="2">Putative HhH-GPD family protein</fullName>
    </submittedName>
</protein>
<dbReference type="EMBL" id="QJSP01000015">
    <property type="protein sequence ID" value="PYE13733.1"/>
    <property type="molecule type" value="Genomic_DNA"/>
</dbReference>
<evidence type="ECO:0000259" key="1">
    <source>
        <dbReference type="Pfam" id="PF00730"/>
    </source>
</evidence>
<dbReference type="InterPro" id="IPR011257">
    <property type="entry name" value="DNA_glycosylase"/>
</dbReference>
<dbReference type="AlphaFoldDB" id="A0A318RGG0"/>